<evidence type="ECO:0000313" key="2">
    <source>
        <dbReference type="EMBL" id="HJB27200.1"/>
    </source>
</evidence>
<gene>
    <name evidence="2" type="ORF">IAA06_00170</name>
</gene>
<sequence length="425" mass="49333">MVYVRNIDGQPLMPTTRHRKVRKLLNDKKAKILKRCPFTIQLLYKVPNNTQDITLGVDPGSKYIGLSAATDKKELYAAEIELRNDIVELLATRRQNRRARRSRKTRYRKARFANRKRGDGWLAPSVKNKVGTHLTVVRRAHEILPITKVIVEAASFDIQKIKNPDIAGREYQQGEQLGFWNVREYVLFRDNHICQCCKGKSKDKILNVHHIESRKTGGDAPNNLVTLCGTCHKGYHKGTVKLPKTVKRGMAFRDAAFMGIMRWAFYHQLKGLYPDTSLTYGYITKHTRIQNNLPKTRCNDARCISGHPNAEPLGYYFYQKKARCHNRQIHKSTILKGGYRKRNQAPYLVKGFRLFDKVVYSSQECFIYGRRSSGYFDLRKLDGTKVYASASYKKLRLLEPRKTMLCERRNCQYFYEDRGKALLLS</sequence>
<dbReference type="CDD" id="cd00085">
    <property type="entry name" value="HNHc"/>
    <property type="match status" value="1"/>
</dbReference>
<dbReference type="AlphaFoldDB" id="A0A9D2LQ43"/>
<dbReference type="GO" id="GO:0008270">
    <property type="term" value="F:zinc ion binding"/>
    <property type="evidence" value="ECO:0007669"/>
    <property type="project" value="InterPro"/>
</dbReference>
<accession>A0A9D2LQ43</accession>
<evidence type="ECO:0000313" key="3">
    <source>
        <dbReference type="Proteomes" id="UP000823842"/>
    </source>
</evidence>
<reference evidence="2" key="2">
    <citation type="submission" date="2021-04" db="EMBL/GenBank/DDBJ databases">
        <authorList>
            <person name="Gilroy R."/>
        </authorList>
    </citation>
    <scope>NUCLEOTIDE SEQUENCE</scope>
    <source>
        <strain evidence="2">ChiSjej1B19-5720</strain>
    </source>
</reference>
<dbReference type="Gene3D" id="1.10.30.50">
    <property type="match status" value="1"/>
</dbReference>
<dbReference type="InterPro" id="IPR002711">
    <property type="entry name" value="HNH"/>
</dbReference>
<dbReference type="InterPro" id="IPR025938">
    <property type="entry name" value="RRXRR_dom"/>
</dbReference>
<feature type="domain" description="HNH nuclease" evidence="1">
    <location>
        <begin position="181"/>
        <end position="233"/>
    </location>
</feature>
<dbReference type="InterPro" id="IPR047693">
    <property type="entry name" value="RNA-guided_IscB-like"/>
</dbReference>
<name>A0A9D2LQ43_9FIRM</name>
<proteinExistence type="predicted"/>
<keyword evidence="2" id="KW-0255">Endonuclease</keyword>
<dbReference type="InterPro" id="IPR003615">
    <property type="entry name" value="HNH_nuc"/>
</dbReference>
<organism evidence="2 3">
    <name type="scientific">Candidatus Blautia faecavium</name>
    <dbReference type="NCBI Taxonomy" id="2838487"/>
    <lineage>
        <taxon>Bacteria</taxon>
        <taxon>Bacillati</taxon>
        <taxon>Bacillota</taxon>
        <taxon>Clostridia</taxon>
        <taxon>Lachnospirales</taxon>
        <taxon>Lachnospiraceae</taxon>
        <taxon>Blautia</taxon>
    </lineage>
</organism>
<dbReference type="NCBIfam" id="NF040563">
    <property type="entry name" value="guided_IscB"/>
    <property type="match status" value="1"/>
</dbReference>
<dbReference type="EMBL" id="DWYZ01000003">
    <property type="protein sequence ID" value="HJB27200.1"/>
    <property type="molecule type" value="Genomic_DNA"/>
</dbReference>
<dbReference type="GO" id="GO:0003676">
    <property type="term" value="F:nucleic acid binding"/>
    <property type="evidence" value="ECO:0007669"/>
    <property type="project" value="InterPro"/>
</dbReference>
<dbReference type="Pfam" id="PF14239">
    <property type="entry name" value="RRXRR"/>
    <property type="match status" value="1"/>
</dbReference>
<protein>
    <submittedName>
        <fullName evidence="2">HNH endonuclease</fullName>
    </submittedName>
</protein>
<reference evidence="2" key="1">
    <citation type="journal article" date="2021" name="PeerJ">
        <title>Extensive microbial diversity within the chicken gut microbiome revealed by metagenomics and culture.</title>
        <authorList>
            <person name="Gilroy R."/>
            <person name="Ravi A."/>
            <person name="Getino M."/>
            <person name="Pursley I."/>
            <person name="Horton D.L."/>
            <person name="Alikhan N.F."/>
            <person name="Baker D."/>
            <person name="Gharbi K."/>
            <person name="Hall N."/>
            <person name="Watson M."/>
            <person name="Adriaenssens E.M."/>
            <person name="Foster-Nyarko E."/>
            <person name="Jarju S."/>
            <person name="Secka A."/>
            <person name="Antonio M."/>
            <person name="Oren A."/>
            <person name="Chaudhuri R.R."/>
            <person name="La Ragione R."/>
            <person name="Hildebrand F."/>
            <person name="Pallen M.J."/>
        </authorList>
    </citation>
    <scope>NUCLEOTIDE SEQUENCE</scope>
    <source>
        <strain evidence="2">ChiSjej1B19-5720</strain>
    </source>
</reference>
<dbReference type="SMART" id="SM00507">
    <property type="entry name" value="HNHc"/>
    <property type="match status" value="1"/>
</dbReference>
<dbReference type="GO" id="GO:0004519">
    <property type="term" value="F:endonuclease activity"/>
    <property type="evidence" value="ECO:0007669"/>
    <property type="project" value="UniProtKB-KW"/>
</dbReference>
<dbReference type="Pfam" id="PF01844">
    <property type="entry name" value="HNH"/>
    <property type="match status" value="1"/>
</dbReference>
<dbReference type="Proteomes" id="UP000823842">
    <property type="component" value="Unassembled WGS sequence"/>
</dbReference>
<keyword evidence="2" id="KW-0540">Nuclease</keyword>
<comment type="caution">
    <text evidence="2">The sequence shown here is derived from an EMBL/GenBank/DDBJ whole genome shotgun (WGS) entry which is preliminary data.</text>
</comment>
<keyword evidence="2" id="KW-0378">Hydrolase</keyword>
<evidence type="ECO:0000259" key="1">
    <source>
        <dbReference type="SMART" id="SM00507"/>
    </source>
</evidence>